<dbReference type="RefSeq" id="WP_129836027.1">
    <property type="nucleotide sequence ID" value="NZ_CP035704.1"/>
</dbReference>
<reference evidence="2 3" key="1">
    <citation type="submission" date="2019-01" db="EMBL/GenBank/DDBJ databases">
        <title>Pseudolysobacter antarctica gen. nov., sp. nov., isolated from Fildes Peninsula, Antarctica.</title>
        <authorList>
            <person name="Wei Z."/>
            <person name="Peng F."/>
        </authorList>
    </citation>
    <scope>NUCLEOTIDE SEQUENCE [LARGE SCALE GENOMIC DNA]</scope>
    <source>
        <strain evidence="2 3">AQ6-296</strain>
    </source>
</reference>
<keyword evidence="1" id="KW-1133">Transmembrane helix</keyword>
<dbReference type="EMBL" id="CP035704">
    <property type="protein sequence ID" value="QBB72243.1"/>
    <property type="molecule type" value="Genomic_DNA"/>
</dbReference>
<sequence>MSTINLVLYGFALLVLLFAIGHVRAGRRHFRQRHHARGMHRLLWAVIFFLIAIGSAGLGTALIGYHRLIEETPVAKIDVRQLDAQHFALVLELPDGRSEQADLRGDEWQIDARVIKWQPRAVMLGAQPLYRLERISGRYRDIAQTTSTTPTAQALSADNIVDLWQLKKRFPQWLPWIDAEYGSAAYLPLLDGTSYQVSLSPLGGLIARPADAASAEKLHAAGW</sequence>
<organism evidence="2 3">
    <name type="scientific">Pseudolysobacter antarcticus</name>
    <dbReference type="NCBI Taxonomy" id="2511995"/>
    <lineage>
        <taxon>Bacteria</taxon>
        <taxon>Pseudomonadati</taxon>
        <taxon>Pseudomonadota</taxon>
        <taxon>Gammaproteobacteria</taxon>
        <taxon>Lysobacterales</taxon>
        <taxon>Rhodanobacteraceae</taxon>
        <taxon>Pseudolysobacter</taxon>
    </lineage>
</organism>
<feature type="transmembrane region" description="Helical" evidence="1">
    <location>
        <begin position="6"/>
        <end position="23"/>
    </location>
</feature>
<evidence type="ECO:0000313" key="3">
    <source>
        <dbReference type="Proteomes" id="UP000291562"/>
    </source>
</evidence>
<proteinExistence type="predicted"/>
<accession>A0A411HP29</accession>
<dbReference type="KEGG" id="xbc:ELE36_18755"/>
<keyword evidence="1" id="KW-0812">Transmembrane</keyword>
<evidence type="ECO:0000256" key="1">
    <source>
        <dbReference type="SAM" id="Phobius"/>
    </source>
</evidence>
<name>A0A411HP29_9GAMM</name>
<keyword evidence="3" id="KW-1185">Reference proteome</keyword>
<dbReference type="AlphaFoldDB" id="A0A411HP29"/>
<dbReference type="Proteomes" id="UP000291562">
    <property type="component" value="Chromosome"/>
</dbReference>
<keyword evidence="1" id="KW-0472">Membrane</keyword>
<evidence type="ECO:0000313" key="2">
    <source>
        <dbReference type="EMBL" id="QBB72243.1"/>
    </source>
</evidence>
<evidence type="ECO:0008006" key="4">
    <source>
        <dbReference type="Google" id="ProtNLM"/>
    </source>
</evidence>
<gene>
    <name evidence="2" type="ORF">ELE36_18755</name>
</gene>
<feature type="transmembrane region" description="Helical" evidence="1">
    <location>
        <begin position="43"/>
        <end position="65"/>
    </location>
</feature>
<protein>
    <recommendedName>
        <fullName evidence="4">Cation/multidrug efflux pump</fullName>
    </recommendedName>
</protein>
<dbReference type="OrthoDB" id="9156649at2"/>